<proteinExistence type="predicted"/>
<dbReference type="EMBL" id="AWWI01000106">
    <property type="protein sequence ID" value="PIL19221.1"/>
    <property type="molecule type" value="Genomic_DNA"/>
</dbReference>
<evidence type="ECO:0000313" key="2">
    <source>
        <dbReference type="Proteomes" id="UP000231259"/>
    </source>
</evidence>
<comment type="caution">
    <text evidence="1">The sequence shown here is derived from an EMBL/GenBank/DDBJ whole genome shotgun (WGS) entry which is preliminary data.</text>
</comment>
<accession>A0A2G8RCS3</accession>
<keyword evidence="2" id="KW-1185">Reference proteome</keyword>
<sequence>MNLEGCKAHADGNDPRQHLYGQVVIRQFLGRMCLCLMSDGRKGQSKRSADESPSMHAKLPHLLFQFRHSLENRLPSGVIQGQIRDESTSQPVGNAGAFLLAEHAIVVLKA</sequence>
<gene>
    <name evidence="1" type="ORF">P775_15655</name>
</gene>
<organism evidence="1 2">
    <name type="scientific">Puniceibacterium antarcticum</name>
    <dbReference type="NCBI Taxonomy" id="1206336"/>
    <lineage>
        <taxon>Bacteria</taxon>
        <taxon>Pseudomonadati</taxon>
        <taxon>Pseudomonadota</taxon>
        <taxon>Alphaproteobacteria</taxon>
        <taxon>Rhodobacterales</taxon>
        <taxon>Paracoccaceae</taxon>
        <taxon>Puniceibacterium</taxon>
    </lineage>
</organism>
<dbReference type="AlphaFoldDB" id="A0A2G8RCS3"/>
<dbReference type="Proteomes" id="UP000231259">
    <property type="component" value="Unassembled WGS sequence"/>
</dbReference>
<evidence type="ECO:0000313" key="1">
    <source>
        <dbReference type="EMBL" id="PIL19221.1"/>
    </source>
</evidence>
<name>A0A2G8RCS3_9RHOB</name>
<protein>
    <submittedName>
        <fullName evidence="1">Uncharacterized protein</fullName>
    </submittedName>
</protein>
<reference evidence="1 2" key="1">
    <citation type="submission" date="2013-09" db="EMBL/GenBank/DDBJ databases">
        <title>Genome sequencing of Phaeobacter antarcticus sp. nov. SM1211.</title>
        <authorList>
            <person name="Zhang X.-Y."/>
            <person name="Liu C."/>
            <person name="Chen X.-L."/>
            <person name="Xie B.-B."/>
            <person name="Qin Q.-L."/>
            <person name="Rong J.-C."/>
            <person name="Zhang Y.-Z."/>
        </authorList>
    </citation>
    <scope>NUCLEOTIDE SEQUENCE [LARGE SCALE GENOMIC DNA]</scope>
    <source>
        <strain evidence="1 2">SM1211</strain>
    </source>
</reference>